<feature type="non-terminal residue" evidence="1">
    <location>
        <position position="1"/>
    </location>
</feature>
<dbReference type="PANTHER" id="PTHR31909">
    <property type="entry name" value="CHROMOSOME 20 ORF85 FAMILY MEMBER"/>
    <property type="match status" value="1"/>
</dbReference>
<dbReference type="Pfam" id="PF14945">
    <property type="entry name" value="LLC1"/>
    <property type="match status" value="1"/>
</dbReference>
<organism evidence="1 2">
    <name type="scientific">Menidia menidia</name>
    <name type="common">Atlantic silverside</name>
    <dbReference type="NCBI Taxonomy" id="238744"/>
    <lineage>
        <taxon>Eukaryota</taxon>
        <taxon>Metazoa</taxon>
        <taxon>Chordata</taxon>
        <taxon>Craniata</taxon>
        <taxon>Vertebrata</taxon>
        <taxon>Euteleostomi</taxon>
        <taxon>Actinopterygii</taxon>
        <taxon>Neopterygii</taxon>
        <taxon>Teleostei</taxon>
        <taxon>Neoteleostei</taxon>
        <taxon>Acanthomorphata</taxon>
        <taxon>Ovalentaria</taxon>
        <taxon>Atherinomorphae</taxon>
        <taxon>Atheriniformes</taxon>
        <taxon>Atherinopsidae</taxon>
        <taxon>Menidiinae</taxon>
        <taxon>Menidia</taxon>
    </lineage>
</organism>
<dbReference type="InterPro" id="IPR020339">
    <property type="entry name" value="C20orf85-like"/>
</dbReference>
<dbReference type="OrthoDB" id="10031946at2759"/>
<dbReference type="AlphaFoldDB" id="A0A8S4BN40"/>
<sequence length="101" mass="11735">RKAHVKTEKDSAKVWPKKWGFLTEAYKEFEMEGVKMKELTDQPLTSTHKHIHVGPSPPVPQTTQAFIGWRSSHSHLQLEKRSTLHHGRRSFLRELGWPLDA</sequence>
<reference evidence="1" key="1">
    <citation type="submission" date="2021-05" db="EMBL/GenBank/DDBJ databases">
        <authorList>
            <person name="Tigano A."/>
        </authorList>
    </citation>
    <scope>NUCLEOTIDE SEQUENCE</scope>
</reference>
<comment type="caution">
    <text evidence="1">The sequence shown here is derived from an EMBL/GenBank/DDBJ whole genome shotgun (WGS) entry which is preliminary data.</text>
</comment>
<dbReference type="Proteomes" id="UP000677803">
    <property type="component" value="Unassembled WGS sequence"/>
</dbReference>
<protein>
    <submittedName>
        <fullName evidence="1">(Atlantic silverside) hypothetical protein</fullName>
    </submittedName>
</protein>
<name>A0A8S4BN40_9TELE</name>
<evidence type="ECO:0000313" key="1">
    <source>
        <dbReference type="EMBL" id="CAG5977529.1"/>
    </source>
</evidence>
<gene>
    <name evidence="1" type="ORF">MMEN_LOCUS15891</name>
</gene>
<dbReference type="EMBL" id="CAJRST010033334">
    <property type="protein sequence ID" value="CAG5977529.1"/>
    <property type="molecule type" value="Genomic_DNA"/>
</dbReference>
<evidence type="ECO:0000313" key="2">
    <source>
        <dbReference type="Proteomes" id="UP000677803"/>
    </source>
</evidence>
<dbReference type="PANTHER" id="PTHR31909:SF3">
    <property type="entry name" value="SIMILAR TO PROTEIN C20ORF85 HOMOLOG"/>
    <property type="match status" value="1"/>
</dbReference>
<keyword evidence="2" id="KW-1185">Reference proteome</keyword>
<accession>A0A8S4BN40</accession>
<proteinExistence type="predicted"/>